<feature type="region of interest" description="Disordered" evidence="4">
    <location>
        <begin position="1"/>
        <end position="30"/>
    </location>
</feature>
<dbReference type="InterPro" id="IPR011993">
    <property type="entry name" value="PH-like_dom_sf"/>
</dbReference>
<dbReference type="InterPro" id="IPR001849">
    <property type="entry name" value="PH_domain"/>
</dbReference>
<dbReference type="InterPro" id="IPR035899">
    <property type="entry name" value="DBL_dom_sf"/>
</dbReference>
<dbReference type="SMART" id="SM00325">
    <property type="entry name" value="RhoGEF"/>
    <property type="match status" value="1"/>
</dbReference>
<name>A0A914ZAR6_9BILA</name>
<feature type="domain" description="DH" evidence="6">
    <location>
        <begin position="46"/>
        <end position="224"/>
    </location>
</feature>
<dbReference type="GO" id="GO:0035556">
    <property type="term" value="P:intracellular signal transduction"/>
    <property type="evidence" value="ECO:0007669"/>
    <property type="project" value="InterPro"/>
</dbReference>
<dbReference type="InterPro" id="IPR000219">
    <property type="entry name" value="DH_dom"/>
</dbReference>
<dbReference type="Proteomes" id="UP000887577">
    <property type="component" value="Unplaced"/>
</dbReference>
<dbReference type="FunFam" id="1.20.900.10:FF:000008">
    <property type="entry name" value="rho guanine nucleotide exchange factor 25"/>
    <property type="match status" value="1"/>
</dbReference>
<keyword evidence="7" id="KW-1185">Reference proteome</keyword>
<keyword evidence="3" id="KW-0344">Guanine-nucleotide releasing factor</keyword>
<organism evidence="7 8">
    <name type="scientific">Panagrolaimus superbus</name>
    <dbReference type="NCBI Taxonomy" id="310955"/>
    <lineage>
        <taxon>Eukaryota</taxon>
        <taxon>Metazoa</taxon>
        <taxon>Ecdysozoa</taxon>
        <taxon>Nematoda</taxon>
        <taxon>Chromadorea</taxon>
        <taxon>Rhabditida</taxon>
        <taxon>Tylenchina</taxon>
        <taxon>Panagrolaimomorpha</taxon>
        <taxon>Panagrolaimoidea</taxon>
        <taxon>Panagrolaimidae</taxon>
        <taxon>Panagrolaimus</taxon>
    </lineage>
</organism>
<keyword evidence="2" id="KW-0963">Cytoplasm</keyword>
<feature type="compositionally biased region" description="Polar residues" evidence="4">
    <location>
        <begin position="7"/>
        <end position="30"/>
    </location>
</feature>
<evidence type="ECO:0000313" key="7">
    <source>
        <dbReference type="Proteomes" id="UP000887577"/>
    </source>
</evidence>
<dbReference type="SUPFAM" id="SSF48065">
    <property type="entry name" value="DBL homology domain (DH-domain)"/>
    <property type="match status" value="1"/>
</dbReference>
<evidence type="ECO:0000259" key="6">
    <source>
        <dbReference type="PROSITE" id="PS50010"/>
    </source>
</evidence>
<dbReference type="CDD" id="cd00160">
    <property type="entry name" value="RhoGEF"/>
    <property type="match status" value="1"/>
</dbReference>
<protein>
    <submittedName>
        <fullName evidence="8">Uncharacterized protein</fullName>
    </submittedName>
</protein>
<evidence type="ECO:0000256" key="1">
    <source>
        <dbReference type="ARBA" id="ARBA00004496"/>
    </source>
</evidence>
<feature type="domain" description="PH" evidence="5">
    <location>
        <begin position="242"/>
        <end position="350"/>
    </location>
</feature>
<dbReference type="AlphaFoldDB" id="A0A914ZAR6"/>
<feature type="region of interest" description="Disordered" evidence="4">
    <location>
        <begin position="380"/>
        <end position="441"/>
    </location>
</feature>
<dbReference type="Gene3D" id="2.30.29.30">
    <property type="entry name" value="Pleckstrin-homology domain (PH domain)/Phosphotyrosine-binding domain (PTB)"/>
    <property type="match status" value="1"/>
</dbReference>
<dbReference type="PANTHER" id="PTHR22826:SF106">
    <property type="entry name" value="TRIO, ISOFORM A"/>
    <property type="match status" value="1"/>
</dbReference>
<proteinExistence type="predicted"/>
<evidence type="ECO:0000313" key="8">
    <source>
        <dbReference type="WBParaSite" id="PSU_v2.g9413.t1"/>
    </source>
</evidence>
<dbReference type="PROSITE" id="PS00741">
    <property type="entry name" value="DH_1"/>
    <property type="match status" value="1"/>
</dbReference>
<feature type="compositionally biased region" description="Low complexity" evidence="4">
    <location>
        <begin position="386"/>
        <end position="404"/>
    </location>
</feature>
<dbReference type="PROSITE" id="PS50003">
    <property type="entry name" value="PH_DOMAIN"/>
    <property type="match status" value="1"/>
</dbReference>
<dbReference type="WBParaSite" id="PSU_v2.g9413.t1">
    <property type="protein sequence ID" value="PSU_v2.g9413.t1"/>
    <property type="gene ID" value="PSU_v2.g9413"/>
</dbReference>
<comment type="subcellular location">
    <subcellularLocation>
        <location evidence="1">Cytoplasm</location>
    </subcellularLocation>
</comment>
<dbReference type="PANTHER" id="PTHR22826">
    <property type="entry name" value="RHO GUANINE EXCHANGE FACTOR-RELATED"/>
    <property type="match status" value="1"/>
</dbReference>
<dbReference type="GO" id="GO:0007411">
    <property type="term" value="P:axon guidance"/>
    <property type="evidence" value="ECO:0007669"/>
    <property type="project" value="TreeGrafter"/>
</dbReference>
<dbReference type="InterPro" id="IPR051336">
    <property type="entry name" value="RhoGEF_Guanine_NuclExch_SF"/>
</dbReference>
<reference evidence="8" key="1">
    <citation type="submission" date="2022-11" db="UniProtKB">
        <authorList>
            <consortium name="WormBaseParasite"/>
        </authorList>
    </citation>
    <scope>IDENTIFICATION</scope>
</reference>
<evidence type="ECO:0000256" key="2">
    <source>
        <dbReference type="ARBA" id="ARBA00022490"/>
    </source>
</evidence>
<dbReference type="SUPFAM" id="SSF50729">
    <property type="entry name" value="PH domain-like"/>
    <property type="match status" value="1"/>
</dbReference>
<evidence type="ECO:0000256" key="3">
    <source>
        <dbReference type="ARBA" id="ARBA00022658"/>
    </source>
</evidence>
<feature type="compositionally biased region" description="Polar residues" evidence="4">
    <location>
        <begin position="426"/>
        <end position="441"/>
    </location>
</feature>
<dbReference type="Pfam" id="PF22697">
    <property type="entry name" value="SOS1_NGEF_PH"/>
    <property type="match status" value="1"/>
</dbReference>
<dbReference type="Pfam" id="PF00621">
    <property type="entry name" value="RhoGEF"/>
    <property type="match status" value="1"/>
</dbReference>
<dbReference type="GO" id="GO:0019898">
    <property type="term" value="C:extrinsic component of membrane"/>
    <property type="evidence" value="ECO:0007669"/>
    <property type="project" value="TreeGrafter"/>
</dbReference>
<dbReference type="CDD" id="cd13241">
    <property type="entry name" value="PH2_Kalirin_Trio_p63RhoGEF"/>
    <property type="match status" value="1"/>
</dbReference>
<sequence>MDEAGVATTTRSLTNDDPLSPSPDENGTATIANHISRTPSEEARFKRQYVIQELVETERHYVTDLSLVVDGYIAELSNVDLPEDLAGKDKIIFANIAQILEFHKTCFVKEIEKCLENYEAAGLAFSKYERRLHTYYVKYCQNKPKSDFLMSQEQFEQFFNEIRLKLGEKRTLSDLLIKPVQRIQKYQLLMKDIRKYTERAGDPMDALDRGFEIMNIVPKACDDMMQVGRLQNFDGNLNAQGKLLFQGLLQISESGPSQPFKGKERIVFLFEQSCIIADSIPKRNEFSSPTYIFKNQIMVNKMVLENNVSDEPLRFVLRSNDPNQPVAFLCQANSEKEKEEWLSKINVQLDQQKTLLAALVDPKRYQNQLASSMNSMTLANAKKDSSGSLGCPSGTGSPTSSLNSPKHSTPPNSGRSSKLFGFGGKKSNTPVAGLRNPTSPH</sequence>
<dbReference type="GO" id="GO:0005085">
    <property type="term" value="F:guanyl-nucleotide exchange factor activity"/>
    <property type="evidence" value="ECO:0007669"/>
    <property type="project" value="UniProtKB-KW"/>
</dbReference>
<evidence type="ECO:0000259" key="5">
    <source>
        <dbReference type="PROSITE" id="PS50003"/>
    </source>
</evidence>
<dbReference type="PROSITE" id="PS50010">
    <property type="entry name" value="DH_2"/>
    <property type="match status" value="1"/>
</dbReference>
<accession>A0A914ZAR6</accession>
<dbReference type="GO" id="GO:0005737">
    <property type="term" value="C:cytoplasm"/>
    <property type="evidence" value="ECO:0007669"/>
    <property type="project" value="UniProtKB-SubCell"/>
</dbReference>
<evidence type="ECO:0000256" key="4">
    <source>
        <dbReference type="SAM" id="MobiDB-lite"/>
    </source>
</evidence>
<dbReference type="SMART" id="SM00233">
    <property type="entry name" value="PH"/>
    <property type="match status" value="1"/>
</dbReference>
<feature type="compositionally biased region" description="Polar residues" evidence="4">
    <location>
        <begin position="405"/>
        <end position="416"/>
    </location>
</feature>
<dbReference type="InterPro" id="IPR001331">
    <property type="entry name" value="GDS_CDC24_CS"/>
</dbReference>
<dbReference type="InterPro" id="IPR055251">
    <property type="entry name" value="SOS1_NGEF_PH"/>
</dbReference>
<dbReference type="Gene3D" id="1.20.900.10">
    <property type="entry name" value="Dbl homology (DH) domain"/>
    <property type="match status" value="1"/>
</dbReference>